<reference evidence="12" key="4">
    <citation type="journal article" date="2016" name="Gigascience">
        <title>De novo construction of an expanded transcriptome assembly for the western tarnished plant bug, Lygus hesperus.</title>
        <authorList>
            <person name="Tassone E.E."/>
            <person name="Geib S.M."/>
            <person name="Hall B."/>
            <person name="Fabrick J.A."/>
            <person name="Brent C.S."/>
            <person name="Hull J.J."/>
        </authorList>
    </citation>
    <scope>NUCLEOTIDE SEQUENCE</scope>
</reference>
<comment type="subcellular location">
    <subcellularLocation>
        <location evidence="1">Membrane</location>
        <topology evidence="1">Single-pass type IV membrane protein</topology>
    </subcellularLocation>
</comment>
<keyword evidence="3" id="KW-0532">Neurotransmitter transport</keyword>
<dbReference type="Pfam" id="PF05739">
    <property type="entry name" value="SNARE"/>
    <property type="match status" value="1"/>
</dbReference>
<reference evidence="9" key="2">
    <citation type="submission" date="2014-07" db="EMBL/GenBank/DDBJ databases">
        <authorList>
            <person name="Hull J."/>
        </authorList>
    </citation>
    <scope>NUCLEOTIDE SEQUENCE</scope>
</reference>
<evidence type="ECO:0000313" key="12">
    <source>
        <dbReference type="EMBL" id="JAQ13468.1"/>
    </source>
</evidence>
<evidence type="ECO:0000313" key="9">
    <source>
        <dbReference type="EMBL" id="JAG37357.1"/>
    </source>
</evidence>
<keyword evidence="3" id="KW-0813">Transport</keyword>
<dbReference type="GO" id="GO:0000149">
    <property type="term" value="F:SNARE binding"/>
    <property type="evidence" value="ECO:0007669"/>
    <property type="project" value="TreeGrafter"/>
</dbReference>
<dbReference type="PANTHER" id="PTHR19957">
    <property type="entry name" value="SYNTAXIN"/>
    <property type="match status" value="1"/>
</dbReference>
<dbReference type="Gene3D" id="1.20.5.110">
    <property type="match status" value="1"/>
</dbReference>
<dbReference type="Gene3D" id="1.20.58.70">
    <property type="match status" value="1"/>
</dbReference>
<evidence type="ECO:0000256" key="2">
    <source>
        <dbReference type="ARBA" id="ARBA00009063"/>
    </source>
</evidence>
<dbReference type="EMBL" id="GBHO01006247">
    <property type="protein sequence ID" value="JAG37357.1"/>
    <property type="molecule type" value="Transcribed_RNA"/>
</dbReference>
<dbReference type="GO" id="GO:0006906">
    <property type="term" value="P:vesicle fusion"/>
    <property type="evidence" value="ECO:0007669"/>
    <property type="project" value="TreeGrafter"/>
</dbReference>
<comment type="similarity">
    <text evidence="2">Belongs to the syntaxin family.</text>
</comment>
<feature type="region of interest" description="Disordered" evidence="4">
    <location>
        <begin position="14"/>
        <end position="34"/>
    </location>
</feature>
<evidence type="ECO:0000313" key="8">
    <source>
        <dbReference type="EMBL" id="JAG25289.1"/>
    </source>
</evidence>
<keyword evidence="5" id="KW-1133">Transmembrane helix</keyword>
<dbReference type="EMBL" id="GDHC01005161">
    <property type="protein sequence ID" value="JAQ13468.1"/>
    <property type="molecule type" value="Transcribed_RNA"/>
</dbReference>
<keyword evidence="5" id="KW-0812">Transmembrane</keyword>
<keyword evidence="5" id="KW-0472">Membrane</keyword>
<evidence type="ECO:0000256" key="5">
    <source>
        <dbReference type="SAM" id="Phobius"/>
    </source>
</evidence>
<dbReference type="EMBL" id="GBHO01006245">
    <property type="protein sequence ID" value="JAG37359.1"/>
    <property type="molecule type" value="Transcribed_RNA"/>
</dbReference>
<dbReference type="InterPro" id="IPR006011">
    <property type="entry name" value="Syntaxin_N"/>
</dbReference>
<dbReference type="EMBL" id="GBHO01018315">
    <property type="protein sequence ID" value="JAG25289.1"/>
    <property type="molecule type" value="Transcribed_RNA"/>
</dbReference>
<dbReference type="SUPFAM" id="SSF47661">
    <property type="entry name" value="t-snare proteins"/>
    <property type="match status" value="1"/>
</dbReference>
<dbReference type="InterPro" id="IPR000727">
    <property type="entry name" value="T_SNARE_dom"/>
</dbReference>
<dbReference type="Pfam" id="PF14523">
    <property type="entry name" value="Syntaxin_2"/>
    <property type="match status" value="1"/>
</dbReference>
<sequence>MAFNQNYGSINAERVPNVGFSGGPRSDTDKQMSDLADSVSKKIFQLSQDIKSLEQSQKLLGTPKDSQAIRNKIQNVESNINNTVKLIATDLAVLKKYARGKQPMKLQIEKLTDDFKTTVEICSKAQKAALEKLRTTYLPSEVAAMDASPTVEGGASYLQAGQTTAELRQATASLEFETGLLREREQRIAHIEKNIIDVNQIMNELGAMVNAQADDINSIDNAIERTQVDVELAAQELEKGANYMTRRRKKNCFLLSIAVIAVIILVIVIVVSLH</sequence>
<evidence type="ECO:0000313" key="10">
    <source>
        <dbReference type="EMBL" id="JAG37359.1"/>
    </source>
</evidence>
<feature type="domain" description="T-SNARE coiled-coil homology" evidence="6">
    <location>
        <begin position="178"/>
        <end position="240"/>
    </location>
</feature>
<dbReference type="InterPro" id="IPR010989">
    <property type="entry name" value="SNARE"/>
</dbReference>
<dbReference type="GO" id="GO:0005484">
    <property type="term" value="F:SNAP receptor activity"/>
    <property type="evidence" value="ECO:0007669"/>
    <property type="project" value="InterPro"/>
</dbReference>
<proteinExistence type="inferred from homology"/>
<dbReference type="InterPro" id="IPR006012">
    <property type="entry name" value="Syntaxin/epimorphin_CS"/>
</dbReference>
<evidence type="ECO:0000256" key="1">
    <source>
        <dbReference type="ARBA" id="ARBA00004211"/>
    </source>
</evidence>
<dbReference type="GO" id="GO:0048278">
    <property type="term" value="P:vesicle docking"/>
    <property type="evidence" value="ECO:0007669"/>
    <property type="project" value="TreeGrafter"/>
</dbReference>
<name>A0A0A9YWG5_LYGHE</name>
<evidence type="ECO:0000259" key="6">
    <source>
        <dbReference type="PROSITE" id="PS50192"/>
    </source>
</evidence>
<evidence type="ECO:0000256" key="3">
    <source>
        <dbReference type="ARBA" id="ARBA00022775"/>
    </source>
</evidence>
<reference evidence="11" key="3">
    <citation type="submission" date="2014-09" db="EMBL/GenBank/DDBJ databases">
        <authorList>
            <person name="Magalhaes I.L.F."/>
            <person name="Oliveira U."/>
            <person name="Santos F.R."/>
            <person name="Vidigal T.H.D.A."/>
            <person name="Brescovit A.D."/>
            <person name="Santos A.J."/>
        </authorList>
    </citation>
    <scope>NUCLEOTIDE SEQUENCE</scope>
</reference>
<dbReference type="GO" id="GO:0006886">
    <property type="term" value="P:intracellular protein transport"/>
    <property type="evidence" value="ECO:0007669"/>
    <property type="project" value="InterPro"/>
</dbReference>
<evidence type="ECO:0000256" key="4">
    <source>
        <dbReference type="SAM" id="MobiDB-lite"/>
    </source>
</evidence>
<feature type="transmembrane region" description="Helical" evidence="5">
    <location>
        <begin position="252"/>
        <end position="273"/>
    </location>
</feature>
<accession>A0A0A9YWG5</accession>
<dbReference type="EMBL" id="GBRD01013197">
    <property type="protein sequence ID" value="JAG52629.1"/>
    <property type="molecule type" value="Transcribed_RNA"/>
</dbReference>
<dbReference type="PROSITE" id="PS00914">
    <property type="entry name" value="SYNTAXIN"/>
    <property type="match status" value="1"/>
</dbReference>
<dbReference type="EMBL" id="GBHO01036630">
    <property type="protein sequence ID" value="JAG06974.1"/>
    <property type="molecule type" value="Transcribed_RNA"/>
</dbReference>
<evidence type="ECO:0000313" key="11">
    <source>
        <dbReference type="EMBL" id="JAG52629.1"/>
    </source>
</evidence>
<organism evidence="9">
    <name type="scientific">Lygus hesperus</name>
    <name type="common">Western plant bug</name>
    <dbReference type="NCBI Taxonomy" id="30085"/>
    <lineage>
        <taxon>Eukaryota</taxon>
        <taxon>Metazoa</taxon>
        <taxon>Ecdysozoa</taxon>
        <taxon>Arthropoda</taxon>
        <taxon>Hexapoda</taxon>
        <taxon>Insecta</taxon>
        <taxon>Pterygota</taxon>
        <taxon>Neoptera</taxon>
        <taxon>Paraneoptera</taxon>
        <taxon>Hemiptera</taxon>
        <taxon>Heteroptera</taxon>
        <taxon>Panheteroptera</taxon>
        <taxon>Cimicomorpha</taxon>
        <taxon>Miridae</taxon>
        <taxon>Mirini</taxon>
        <taxon>Lygus</taxon>
    </lineage>
</organism>
<dbReference type="InterPro" id="IPR045242">
    <property type="entry name" value="Syntaxin"/>
</dbReference>
<gene>
    <name evidence="9" type="primary">Stx7_2</name>
    <name evidence="12" type="synonym">Stx7_0</name>
    <name evidence="10" type="synonym">Stx7_1</name>
    <name evidence="8" type="synonym">Stx7_3</name>
    <name evidence="7" type="synonym">Stx7_4</name>
    <name evidence="10" type="ORF">CM83_79532</name>
    <name evidence="7" type="ORF">CM83_79533</name>
    <name evidence="9" type="ORF">CM83_79534</name>
    <name evidence="8" type="ORF">CM83_79535</name>
    <name evidence="12" type="ORF">g.84059</name>
</gene>
<reference evidence="9" key="1">
    <citation type="journal article" date="2014" name="PLoS ONE">
        <title>Transcriptome-Based Identification of ABC Transporters in the Western Tarnished Plant Bug Lygus hesperus.</title>
        <authorList>
            <person name="Hull J.J."/>
            <person name="Chaney K."/>
            <person name="Geib S.M."/>
            <person name="Fabrick J.A."/>
            <person name="Brent C.S."/>
            <person name="Walsh D."/>
            <person name="Lavine L.C."/>
        </authorList>
    </citation>
    <scope>NUCLEOTIDE SEQUENCE</scope>
</reference>
<dbReference type="GO" id="GO:0012505">
    <property type="term" value="C:endomembrane system"/>
    <property type="evidence" value="ECO:0007669"/>
    <property type="project" value="TreeGrafter"/>
</dbReference>
<dbReference type="GO" id="GO:0031201">
    <property type="term" value="C:SNARE complex"/>
    <property type="evidence" value="ECO:0007669"/>
    <property type="project" value="TreeGrafter"/>
</dbReference>
<dbReference type="GO" id="GO:0006836">
    <property type="term" value="P:neurotransmitter transport"/>
    <property type="evidence" value="ECO:0007669"/>
    <property type="project" value="UniProtKB-KW"/>
</dbReference>
<dbReference type="PROSITE" id="PS50192">
    <property type="entry name" value="T_SNARE"/>
    <property type="match status" value="1"/>
</dbReference>
<evidence type="ECO:0000313" key="7">
    <source>
        <dbReference type="EMBL" id="JAG06974.1"/>
    </source>
</evidence>
<dbReference type="PANTHER" id="PTHR19957:SF38">
    <property type="entry name" value="LD27581P"/>
    <property type="match status" value="1"/>
</dbReference>
<protein>
    <submittedName>
        <fullName evidence="9">Syntaxin-7</fullName>
    </submittedName>
</protein>
<dbReference type="SMART" id="SM00397">
    <property type="entry name" value="t_SNARE"/>
    <property type="match status" value="1"/>
</dbReference>
<dbReference type="AlphaFoldDB" id="A0A0A9YWG5"/>